<dbReference type="InterPro" id="IPR026321">
    <property type="entry name" value="CC134"/>
</dbReference>
<protein>
    <submittedName>
        <fullName evidence="4">Coiled-coil domain-containing protein 134-like</fullName>
    </submittedName>
</protein>
<evidence type="ECO:0000313" key="4">
    <source>
        <dbReference type="RefSeq" id="XP_022328173.1"/>
    </source>
</evidence>
<feature type="compositionally biased region" description="Basic and acidic residues" evidence="1">
    <location>
        <begin position="199"/>
        <end position="209"/>
    </location>
</feature>
<evidence type="ECO:0000313" key="3">
    <source>
        <dbReference type="Proteomes" id="UP000694844"/>
    </source>
</evidence>
<accession>A0A8B8DK41</accession>
<dbReference type="PANTHER" id="PTHR14735:SF1">
    <property type="entry name" value="COILED-COIL DOMAIN-CONTAINING PROTEIN 134"/>
    <property type="match status" value="1"/>
</dbReference>
<feature type="chain" id="PRO_5034878210" evidence="2">
    <location>
        <begin position="29"/>
        <end position="230"/>
    </location>
</feature>
<feature type="region of interest" description="Disordered" evidence="1">
    <location>
        <begin position="191"/>
        <end position="230"/>
    </location>
</feature>
<feature type="compositionally biased region" description="Basic residues" evidence="1">
    <location>
        <begin position="210"/>
        <end position="224"/>
    </location>
</feature>
<dbReference type="AlphaFoldDB" id="A0A8B8DK41"/>
<dbReference type="OrthoDB" id="5854099at2759"/>
<dbReference type="Proteomes" id="UP000694844">
    <property type="component" value="Chromosome 3"/>
</dbReference>
<dbReference type="PANTHER" id="PTHR14735">
    <property type="entry name" value="COILED-COIL DOMAIN-CONTAINING PROTEIN 134"/>
    <property type="match status" value="1"/>
</dbReference>
<keyword evidence="3" id="KW-1185">Reference proteome</keyword>
<evidence type="ECO:0000256" key="1">
    <source>
        <dbReference type="SAM" id="MobiDB-lite"/>
    </source>
</evidence>
<gene>
    <name evidence="4" type="primary">LOC111127336</name>
</gene>
<name>A0A8B8DK41_CRAVI</name>
<evidence type="ECO:0000256" key="2">
    <source>
        <dbReference type="SAM" id="SignalP"/>
    </source>
</evidence>
<organism evidence="3 4">
    <name type="scientific">Crassostrea virginica</name>
    <name type="common">Eastern oyster</name>
    <dbReference type="NCBI Taxonomy" id="6565"/>
    <lineage>
        <taxon>Eukaryota</taxon>
        <taxon>Metazoa</taxon>
        <taxon>Spiralia</taxon>
        <taxon>Lophotrochozoa</taxon>
        <taxon>Mollusca</taxon>
        <taxon>Bivalvia</taxon>
        <taxon>Autobranchia</taxon>
        <taxon>Pteriomorphia</taxon>
        <taxon>Ostreida</taxon>
        <taxon>Ostreoidea</taxon>
        <taxon>Ostreidae</taxon>
        <taxon>Crassostrea</taxon>
    </lineage>
</organism>
<sequence length="230" mass="26863">MDAACSMRSVVVWFVLHVMFSCPFTITGKENSDVVTGQRSPLDMYKKLFQEHRGIQMEAVKSIQNYGEYKQRYQLVEMTLQKLFTVINEAKANLTTWGYLPGDPFPRNNTVRDGLSKVFENTAMFGDLVLHLPDIVHSIFDKNKEWQLLIGWCYWFCKESGVFDGTNGKLLHLMAQEINLVEKEEDYTNPFTLKNQVKQQRESNDEKKENKIKKKKKERKKGPRITKIEL</sequence>
<proteinExistence type="predicted"/>
<dbReference type="RefSeq" id="XP_022328173.1">
    <property type="nucleotide sequence ID" value="XM_022472465.1"/>
</dbReference>
<feature type="signal peptide" evidence="2">
    <location>
        <begin position="1"/>
        <end position="28"/>
    </location>
</feature>
<keyword evidence="2" id="KW-0732">Signal</keyword>
<reference evidence="4" key="1">
    <citation type="submission" date="2025-08" db="UniProtKB">
        <authorList>
            <consortium name="RefSeq"/>
        </authorList>
    </citation>
    <scope>IDENTIFICATION</scope>
    <source>
        <tissue evidence="4">Whole sample</tissue>
    </source>
</reference>
<dbReference type="GeneID" id="111127336"/>
<dbReference type="Pfam" id="PF15002">
    <property type="entry name" value="ERK-JNK_inhib"/>
    <property type="match status" value="1"/>
</dbReference>
<dbReference type="KEGG" id="cvn:111127336"/>